<dbReference type="EMBL" id="JAUHHC010000001">
    <property type="protein sequence ID" value="MDN3918720.1"/>
    <property type="molecule type" value="Genomic_DNA"/>
</dbReference>
<sequence>MPINKALPGFESPAAGFEAPFEMLAACHERLRRSLRLLARLQQHLGAQPQGVDEQARQAAADLLRYFTLAAPAHHEDEERHIVPVLRRSADAALRAAAEQLLREHEQIRAAWELLAPQLREIEAGRLPPRLAEAAEHFGRLHDAHLRLEDELAFPQARVLHEEAGGAAALAAIGAEMAGRRGATIRKTPG</sequence>
<keyword evidence="3" id="KW-1185">Reference proteome</keyword>
<organism evidence="2 3">
    <name type="scientific">Roseateles violae</name>
    <dbReference type="NCBI Taxonomy" id="3058042"/>
    <lineage>
        <taxon>Bacteria</taxon>
        <taxon>Pseudomonadati</taxon>
        <taxon>Pseudomonadota</taxon>
        <taxon>Betaproteobacteria</taxon>
        <taxon>Burkholderiales</taxon>
        <taxon>Sphaerotilaceae</taxon>
        <taxon>Roseateles</taxon>
    </lineage>
</organism>
<comment type="caution">
    <text evidence="2">The sequence shown here is derived from an EMBL/GenBank/DDBJ whole genome shotgun (WGS) entry which is preliminary data.</text>
</comment>
<evidence type="ECO:0000259" key="1">
    <source>
        <dbReference type="Pfam" id="PF01814"/>
    </source>
</evidence>
<dbReference type="InterPro" id="IPR012312">
    <property type="entry name" value="Hemerythrin-like"/>
</dbReference>
<reference evidence="2 3" key="1">
    <citation type="submission" date="2023-06" db="EMBL/GenBank/DDBJ databases">
        <title>Pelomonas sp. PFR6 16S ribosomal RNA gene Genome sequencing and assembly.</title>
        <authorList>
            <person name="Woo H."/>
        </authorList>
    </citation>
    <scope>NUCLEOTIDE SEQUENCE [LARGE SCALE GENOMIC DNA]</scope>
    <source>
        <strain evidence="2 3">PFR6</strain>
    </source>
</reference>
<evidence type="ECO:0000313" key="3">
    <source>
        <dbReference type="Proteomes" id="UP001228044"/>
    </source>
</evidence>
<dbReference type="RefSeq" id="WP_290357051.1">
    <property type="nucleotide sequence ID" value="NZ_JAUHHC010000001.1"/>
</dbReference>
<proteinExistence type="predicted"/>
<feature type="domain" description="Hemerythrin-like" evidence="1">
    <location>
        <begin position="20"/>
        <end position="157"/>
    </location>
</feature>
<accession>A0ABT8DNV4</accession>
<dbReference type="Gene3D" id="1.20.120.520">
    <property type="entry name" value="nmb1532 protein domain like"/>
    <property type="match status" value="1"/>
</dbReference>
<dbReference type="Proteomes" id="UP001228044">
    <property type="component" value="Unassembled WGS sequence"/>
</dbReference>
<name>A0ABT8DNV4_9BURK</name>
<evidence type="ECO:0000313" key="2">
    <source>
        <dbReference type="EMBL" id="MDN3918720.1"/>
    </source>
</evidence>
<dbReference type="Pfam" id="PF01814">
    <property type="entry name" value="Hemerythrin"/>
    <property type="match status" value="1"/>
</dbReference>
<protein>
    <submittedName>
        <fullName evidence="2">Hemerythrin domain-containing protein</fullName>
    </submittedName>
</protein>
<gene>
    <name evidence="2" type="ORF">QWJ38_00380</name>
</gene>